<keyword evidence="1" id="KW-0472">Membrane</keyword>
<sequence>MLIVLCAIAVLAELLAGLLVLGTGGGWLAAFVAAQAAGCAAVAGAAAIANAPQRIRRHGVRTGRRLTNHT</sequence>
<dbReference type="RefSeq" id="WP_124084541.1">
    <property type="nucleotide sequence ID" value="NZ_UXAW01000009.1"/>
</dbReference>
<evidence type="ECO:0000313" key="3">
    <source>
        <dbReference type="Proteomes" id="UP000277498"/>
    </source>
</evidence>
<dbReference type="EMBL" id="UXAW01000009">
    <property type="protein sequence ID" value="VDC18864.1"/>
    <property type="molecule type" value="Genomic_DNA"/>
</dbReference>
<dbReference type="Proteomes" id="UP000277498">
    <property type="component" value="Unassembled WGS sequence"/>
</dbReference>
<gene>
    <name evidence="2" type="ORF">XINFAN_00006</name>
</gene>
<evidence type="ECO:0000313" key="2">
    <source>
        <dbReference type="EMBL" id="VDC18864.1"/>
    </source>
</evidence>
<keyword evidence="3" id="KW-1185">Reference proteome</keyword>
<proteinExistence type="predicted"/>
<dbReference type="AlphaFoldDB" id="A0A3P5WEC6"/>
<keyword evidence="1" id="KW-0812">Transmembrane</keyword>
<keyword evidence="1" id="KW-1133">Transmembrane helix</keyword>
<feature type="transmembrane region" description="Helical" evidence="1">
    <location>
        <begin position="26"/>
        <end position="49"/>
    </location>
</feature>
<protein>
    <submittedName>
        <fullName evidence="2">Uncharacterized protein</fullName>
    </submittedName>
</protein>
<evidence type="ECO:0000256" key="1">
    <source>
        <dbReference type="SAM" id="Phobius"/>
    </source>
</evidence>
<organism evidence="2 3">
    <name type="scientific">Pseudogemmobacter humi</name>
    <dbReference type="NCBI Taxonomy" id="2483812"/>
    <lineage>
        <taxon>Bacteria</taxon>
        <taxon>Pseudomonadati</taxon>
        <taxon>Pseudomonadota</taxon>
        <taxon>Alphaproteobacteria</taxon>
        <taxon>Rhodobacterales</taxon>
        <taxon>Paracoccaceae</taxon>
        <taxon>Pseudogemmobacter</taxon>
    </lineage>
</organism>
<name>A0A3P5WEC6_9RHOB</name>
<reference evidence="2 3" key="1">
    <citation type="submission" date="2018-11" db="EMBL/GenBank/DDBJ databases">
        <authorList>
            <person name="Criscuolo A."/>
        </authorList>
    </citation>
    <scope>NUCLEOTIDE SEQUENCE [LARGE SCALE GENOMIC DNA]</scope>
    <source>
        <strain evidence="2">ACIP111625</strain>
    </source>
</reference>
<accession>A0A3P5WEC6</accession>